<reference evidence="10" key="1">
    <citation type="submission" date="2018-05" db="EMBL/GenBank/DDBJ databases">
        <authorList>
            <person name="Lanie J.A."/>
            <person name="Ng W.-L."/>
            <person name="Kazmierczak K.M."/>
            <person name="Andrzejewski T.M."/>
            <person name="Davidsen T.M."/>
            <person name="Wayne K.J."/>
            <person name="Tettelin H."/>
            <person name="Glass J.I."/>
            <person name="Rusch D."/>
            <person name="Podicherti R."/>
            <person name="Tsui H.-C.T."/>
            <person name="Winkler M.E."/>
        </authorList>
    </citation>
    <scope>NUCLEOTIDE SEQUENCE</scope>
</reference>
<comment type="cofactor">
    <cofactor evidence="1">
        <name>Zn(2+)</name>
        <dbReference type="ChEBI" id="CHEBI:29105"/>
    </cofactor>
</comment>
<feature type="domain" description="LysM" evidence="9">
    <location>
        <begin position="58"/>
        <end position="105"/>
    </location>
</feature>
<dbReference type="Gene3D" id="3.10.450.350">
    <property type="match status" value="2"/>
</dbReference>
<dbReference type="InterPro" id="IPR011055">
    <property type="entry name" value="Dup_hybrid_motif"/>
</dbReference>
<evidence type="ECO:0000256" key="6">
    <source>
        <dbReference type="ARBA" id="ARBA00022833"/>
    </source>
</evidence>
<evidence type="ECO:0000256" key="7">
    <source>
        <dbReference type="ARBA" id="ARBA00023049"/>
    </source>
</evidence>
<proteinExistence type="predicted"/>
<accession>A0A381UUV8</accession>
<dbReference type="InterPro" id="IPR045834">
    <property type="entry name" value="Csd3_N2"/>
</dbReference>
<keyword evidence="8" id="KW-0812">Transmembrane</keyword>
<evidence type="ECO:0000256" key="5">
    <source>
        <dbReference type="ARBA" id="ARBA00022801"/>
    </source>
</evidence>
<dbReference type="SUPFAM" id="SSF51261">
    <property type="entry name" value="Duplicated hybrid motif"/>
    <property type="match status" value="1"/>
</dbReference>
<dbReference type="GO" id="GO:0046872">
    <property type="term" value="F:metal ion binding"/>
    <property type="evidence" value="ECO:0007669"/>
    <property type="project" value="UniProtKB-KW"/>
</dbReference>
<comment type="subcellular location">
    <subcellularLocation>
        <location evidence="2">Cell envelope</location>
    </subcellularLocation>
</comment>
<dbReference type="Pfam" id="PF01551">
    <property type="entry name" value="Peptidase_M23"/>
    <property type="match status" value="1"/>
</dbReference>
<dbReference type="InterPro" id="IPR016047">
    <property type="entry name" value="M23ase_b-sheet_dom"/>
</dbReference>
<keyword evidence="6" id="KW-0862">Zinc</keyword>
<protein>
    <recommendedName>
        <fullName evidence="9">LysM domain-containing protein</fullName>
    </recommendedName>
</protein>
<dbReference type="AlphaFoldDB" id="A0A381UUV8"/>
<sequence length="420" mass="47771">MAIVIKPNLKMLPYVILAIIIAFIIFDSGAEKENISQEIIIETKEIPESYEANIDTKEIHLVKSGENLSIIFEKYKVPLNSTYQIFRKDNKGQIKNIQPGDRLEFTWAQKTLKEIKIIKDASTTFLINFLPDEVEIKKIKKSSEKIISFKSGVIDSSFYLTGLKENIPESVIMDLAYIFGWDIDFVFDIREGDRFLLLYETPFIDGVAIENGSILYAEFYNQGEKYTAVRYKGKNKQWDYFNENGNSLEKAFLRAPLNFAYVSSHFNPNRRHPMLNKIRAHNGVDYAAKRGTPIRATGEGVIKSIGWKSGYGRTIVIKHGGEITTLYAHMETYNTSLARGSQVIQGQTIGYVGDSGLATAPHLHYEFEVGKNRTDPLKVSLPSAAPLEERFIEDFKKITSNYIDLSKELLSKDPNESIFK</sequence>
<organism evidence="10">
    <name type="scientific">marine metagenome</name>
    <dbReference type="NCBI Taxonomy" id="408172"/>
    <lineage>
        <taxon>unclassified sequences</taxon>
        <taxon>metagenomes</taxon>
        <taxon>ecological metagenomes</taxon>
    </lineage>
</organism>
<dbReference type="EMBL" id="UINC01007190">
    <property type="protein sequence ID" value="SVA31925.1"/>
    <property type="molecule type" value="Genomic_DNA"/>
</dbReference>
<evidence type="ECO:0000256" key="2">
    <source>
        <dbReference type="ARBA" id="ARBA00004196"/>
    </source>
</evidence>
<feature type="transmembrane region" description="Helical" evidence="8">
    <location>
        <begin position="12"/>
        <end position="30"/>
    </location>
</feature>
<name>A0A381UUV8_9ZZZZ</name>
<dbReference type="PROSITE" id="PS51782">
    <property type="entry name" value="LYSM"/>
    <property type="match status" value="1"/>
</dbReference>
<evidence type="ECO:0000256" key="8">
    <source>
        <dbReference type="SAM" id="Phobius"/>
    </source>
</evidence>
<gene>
    <name evidence="10" type="ORF">METZ01_LOCUS84779</name>
</gene>
<dbReference type="Pfam" id="PF19425">
    <property type="entry name" value="Csd3_N2"/>
    <property type="match status" value="1"/>
</dbReference>
<keyword evidence="7" id="KW-0482">Metalloprotease</keyword>
<evidence type="ECO:0000313" key="10">
    <source>
        <dbReference type="EMBL" id="SVA31925.1"/>
    </source>
</evidence>
<dbReference type="CDD" id="cd12797">
    <property type="entry name" value="M23_peptidase"/>
    <property type="match status" value="1"/>
</dbReference>
<evidence type="ECO:0000256" key="3">
    <source>
        <dbReference type="ARBA" id="ARBA00022670"/>
    </source>
</evidence>
<keyword evidence="4" id="KW-0479">Metal-binding</keyword>
<keyword evidence="8" id="KW-1133">Transmembrane helix</keyword>
<dbReference type="GO" id="GO:0004222">
    <property type="term" value="F:metalloendopeptidase activity"/>
    <property type="evidence" value="ECO:0007669"/>
    <property type="project" value="TreeGrafter"/>
</dbReference>
<keyword evidence="8" id="KW-0472">Membrane</keyword>
<dbReference type="GO" id="GO:0030313">
    <property type="term" value="C:cell envelope"/>
    <property type="evidence" value="ECO:0007669"/>
    <property type="project" value="UniProtKB-SubCell"/>
</dbReference>
<dbReference type="PANTHER" id="PTHR21666">
    <property type="entry name" value="PEPTIDASE-RELATED"/>
    <property type="match status" value="1"/>
</dbReference>
<dbReference type="InterPro" id="IPR018392">
    <property type="entry name" value="LysM"/>
</dbReference>
<dbReference type="Gene3D" id="2.70.70.10">
    <property type="entry name" value="Glucose Permease (Domain IIA)"/>
    <property type="match status" value="1"/>
</dbReference>
<dbReference type="PANTHER" id="PTHR21666:SF288">
    <property type="entry name" value="CELL DIVISION PROTEIN YTFB"/>
    <property type="match status" value="1"/>
</dbReference>
<evidence type="ECO:0000256" key="4">
    <source>
        <dbReference type="ARBA" id="ARBA00022723"/>
    </source>
</evidence>
<dbReference type="GO" id="GO:0006508">
    <property type="term" value="P:proteolysis"/>
    <property type="evidence" value="ECO:0007669"/>
    <property type="project" value="UniProtKB-KW"/>
</dbReference>
<keyword evidence="3" id="KW-0645">Protease</keyword>
<evidence type="ECO:0000256" key="1">
    <source>
        <dbReference type="ARBA" id="ARBA00001947"/>
    </source>
</evidence>
<dbReference type="InterPro" id="IPR050570">
    <property type="entry name" value="Cell_wall_metabolism_enzyme"/>
</dbReference>
<evidence type="ECO:0000259" key="9">
    <source>
        <dbReference type="PROSITE" id="PS51782"/>
    </source>
</evidence>
<keyword evidence="5" id="KW-0378">Hydrolase</keyword>